<reference evidence="1" key="2">
    <citation type="journal article" date="2021" name="Genome Biol. Evol.">
        <title>Developing a high-quality reference genome for a parasitic bivalve with doubly uniparental inheritance (Bivalvia: Unionida).</title>
        <authorList>
            <person name="Smith C.H."/>
        </authorList>
    </citation>
    <scope>NUCLEOTIDE SEQUENCE</scope>
    <source>
        <strain evidence="1">CHS0354</strain>
        <tissue evidence="1">Mantle</tissue>
    </source>
</reference>
<evidence type="ECO:0000313" key="1">
    <source>
        <dbReference type="EMBL" id="KAK3598581.1"/>
    </source>
</evidence>
<dbReference type="AlphaFoldDB" id="A0AAE0SUX9"/>
<sequence length="171" mass="20150">MHSNVQTSPKDALQWSKVTKRCPPMFKSHQKMHSNVQTSPEDAFQCSNVTKRCTPMFKKSSGTSLPEALSYRYGYSHGHQRRKSRRRASKTPKQIELYFGDFFGEKELPKRTCKHIDDLQHILEMPVVQDVISHIKKIRLPDVIKYLSNNLNTWKTLEHRFVQLRGQRLRR</sequence>
<dbReference type="EMBL" id="JAEAOA010000623">
    <property type="protein sequence ID" value="KAK3598581.1"/>
    <property type="molecule type" value="Genomic_DNA"/>
</dbReference>
<organism evidence="1 2">
    <name type="scientific">Potamilus streckersoni</name>
    <dbReference type="NCBI Taxonomy" id="2493646"/>
    <lineage>
        <taxon>Eukaryota</taxon>
        <taxon>Metazoa</taxon>
        <taxon>Spiralia</taxon>
        <taxon>Lophotrochozoa</taxon>
        <taxon>Mollusca</taxon>
        <taxon>Bivalvia</taxon>
        <taxon>Autobranchia</taxon>
        <taxon>Heteroconchia</taxon>
        <taxon>Palaeoheterodonta</taxon>
        <taxon>Unionida</taxon>
        <taxon>Unionoidea</taxon>
        <taxon>Unionidae</taxon>
        <taxon>Ambleminae</taxon>
        <taxon>Lampsilini</taxon>
        <taxon>Potamilus</taxon>
    </lineage>
</organism>
<reference evidence="1" key="1">
    <citation type="journal article" date="2021" name="Genome Biol. Evol.">
        <title>A High-Quality Reference Genome for a Parasitic Bivalve with Doubly Uniparental Inheritance (Bivalvia: Unionida).</title>
        <authorList>
            <person name="Smith C.H."/>
        </authorList>
    </citation>
    <scope>NUCLEOTIDE SEQUENCE</scope>
    <source>
        <strain evidence="1">CHS0354</strain>
    </source>
</reference>
<accession>A0AAE0SUX9</accession>
<proteinExistence type="predicted"/>
<comment type="caution">
    <text evidence="1">The sequence shown here is derived from an EMBL/GenBank/DDBJ whole genome shotgun (WGS) entry which is preliminary data.</text>
</comment>
<keyword evidence="2" id="KW-1185">Reference proteome</keyword>
<protein>
    <submittedName>
        <fullName evidence="1">Uncharacterized protein</fullName>
    </submittedName>
</protein>
<dbReference type="Proteomes" id="UP001195483">
    <property type="component" value="Unassembled WGS sequence"/>
</dbReference>
<evidence type="ECO:0000313" key="2">
    <source>
        <dbReference type="Proteomes" id="UP001195483"/>
    </source>
</evidence>
<reference evidence="1" key="3">
    <citation type="submission" date="2023-05" db="EMBL/GenBank/DDBJ databases">
        <authorList>
            <person name="Smith C.H."/>
        </authorList>
    </citation>
    <scope>NUCLEOTIDE SEQUENCE</scope>
    <source>
        <strain evidence="1">CHS0354</strain>
        <tissue evidence="1">Mantle</tissue>
    </source>
</reference>
<name>A0AAE0SUX9_9BIVA</name>
<gene>
    <name evidence="1" type="ORF">CHS0354_009775</name>
</gene>